<evidence type="ECO:0008006" key="4">
    <source>
        <dbReference type="Google" id="ProtNLM"/>
    </source>
</evidence>
<evidence type="ECO:0000313" key="2">
    <source>
        <dbReference type="EMBL" id="MBY9074447.1"/>
    </source>
</evidence>
<dbReference type="Proteomes" id="UP000754710">
    <property type="component" value="Unassembled WGS sequence"/>
</dbReference>
<name>A0ABS7RHC8_9ACTN</name>
<gene>
    <name evidence="2" type="ORF">K1X13_06415</name>
</gene>
<feature type="transmembrane region" description="Helical" evidence="1">
    <location>
        <begin position="97"/>
        <end position="116"/>
    </location>
</feature>
<dbReference type="EMBL" id="JAIEZQ010000001">
    <property type="protein sequence ID" value="MBY9074447.1"/>
    <property type="molecule type" value="Genomic_DNA"/>
</dbReference>
<comment type="caution">
    <text evidence="2">The sequence shown here is derived from an EMBL/GenBank/DDBJ whole genome shotgun (WGS) entry which is preliminary data.</text>
</comment>
<keyword evidence="1" id="KW-1133">Transmembrane helix</keyword>
<feature type="transmembrane region" description="Helical" evidence="1">
    <location>
        <begin position="62"/>
        <end position="85"/>
    </location>
</feature>
<sequence>MEPRHTESRPPLRGEETWTIRLAAAALPLGILIVVVATAIHPHQRAPMDNPGVFTEYAGTEAWVAIHFAQWLGVLLVLAGLVGVYHAIKHGSALSAALARYGLAASVPAAAAFTALQAVDGVALKWAADGWVAASGDERATLFAAAKSVRWTEYAFQSYSNILLGLALGLIGLAMALGSTYPRWLGAVAVASGLAWMLHGVMVPYVGLFDSTPRLVAMVLLATWGFATSYLMWRGTAAPSAAGRRDVSGVGPAASVG</sequence>
<feature type="transmembrane region" description="Helical" evidence="1">
    <location>
        <begin position="184"/>
        <end position="209"/>
    </location>
</feature>
<keyword evidence="3" id="KW-1185">Reference proteome</keyword>
<feature type="transmembrane region" description="Helical" evidence="1">
    <location>
        <begin position="215"/>
        <end position="233"/>
    </location>
</feature>
<evidence type="ECO:0000256" key="1">
    <source>
        <dbReference type="SAM" id="Phobius"/>
    </source>
</evidence>
<keyword evidence="1" id="KW-0472">Membrane</keyword>
<keyword evidence="1" id="KW-0812">Transmembrane</keyword>
<evidence type="ECO:0000313" key="3">
    <source>
        <dbReference type="Proteomes" id="UP000754710"/>
    </source>
</evidence>
<feature type="transmembrane region" description="Helical" evidence="1">
    <location>
        <begin position="158"/>
        <end position="177"/>
    </location>
</feature>
<dbReference type="RefSeq" id="WP_221024121.1">
    <property type="nucleotide sequence ID" value="NZ_JAIEZQ010000001.1"/>
</dbReference>
<organism evidence="2 3">
    <name type="scientific">Nocardioides jiangsuensis</name>
    <dbReference type="NCBI Taxonomy" id="2866161"/>
    <lineage>
        <taxon>Bacteria</taxon>
        <taxon>Bacillati</taxon>
        <taxon>Actinomycetota</taxon>
        <taxon>Actinomycetes</taxon>
        <taxon>Propionibacteriales</taxon>
        <taxon>Nocardioidaceae</taxon>
        <taxon>Nocardioides</taxon>
    </lineage>
</organism>
<proteinExistence type="predicted"/>
<accession>A0ABS7RHC8</accession>
<protein>
    <recommendedName>
        <fullName evidence="4">DUF4386 family protein</fullName>
    </recommendedName>
</protein>
<feature type="transmembrane region" description="Helical" evidence="1">
    <location>
        <begin position="20"/>
        <end position="42"/>
    </location>
</feature>
<reference evidence="2 3" key="1">
    <citation type="submission" date="2021-08" db="EMBL/GenBank/DDBJ databases">
        <title>Nocardioides bacterium WL0053 sp. nov., isolated from the sediment.</title>
        <authorList>
            <person name="Wang L."/>
            <person name="Zhang D."/>
            <person name="Zhang A."/>
        </authorList>
    </citation>
    <scope>NUCLEOTIDE SEQUENCE [LARGE SCALE GENOMIC DNA]</scope>
    <source>
        <strain evidence="2 3">WL0053</strain>
    </source>
</reference>